<dbReference type="EMBL" id="JAQNDL010000003">
    <property type="protein sequence ID" value="MDC0720984.1"/>
    <property type="molecule type" value="Genomic_DNA"/>
</dbReference>
<organism evidence="3 4">
    <name type="scientific">Nannocystis bainbridge</name>
    <dbReference type="NCBI Taxonomy" id="2995303"/>
    <lineage>
        <taxon>Bacteria</taxon>
        <taxon>Pseudomonadati</taxon>
        <taxon>Myxococcota</taxon>
        <taxon>Polyangia</taxon>
        <taxon>Nannocystales</taxon>
        <taxon>Nannocystaceae</taxon>
        <taxon>Nannocystis</taxon>
    </lineage>
</organism>
<reference evidence="3 4" key="1">
    <citation type="submission" date="2022-11" db="EMBL/GenBank/DDBJ databases">
        <title>Minimal conservation of predation-associated metabolite biosynthetic gene clusters underscores biosynthetic potential of Myxococcota including descriptions for ten novel species: Archangium lansinium sp. nov., Myxococcus landrumus sp. nov., Nannocystis bai.</title>
        <authorList>
            <person name="Ahearne A."/>
            <person name="Stevens C."/>
            <person name="Dowd S."/>
        </authorList>
    </citation>
    <scope>NUCLEOTIDE SEQUENCE [LARGE SCALE GENOMIC DNA]</scope>
    <source>
        <strain evidence="3 4">BB15-2</strain>
    </source>
</reference>
<keyword evidence="2" id="KW-0732">Signal</keyword>
<evidence type="ECO:0000256" key="2">
    <source>
        <dbReference type="SAM" id="SignalP"/>
    </source>
</evidence>
<dbReference type="Gene3D" id="4.10.1080.10">
    <property type="entry name" value="TSP type-3 repeat"/>
    <property type="match status" value="1"/>
</dbReference>
<dbReference type="InterPro" id="IPR028974">
    <property type="entry name" value="TSP_type-3_rpt"/>
</dbReference>
<feature type="signal peptide" evidence="2">
    <location>
        <begin position="1"/>
        <end position="21"/>
    </location>
</feature>
<comment type="caution">
    <text evidence="3">The sequence shown here is derived from an EMBL/GenBank/DDBJ whole genome shotgun (WGS) entry which is preliminary data.</text>
</comment>
<gene>
    <name evidence="3" type="ORF">POL25_29025</name>
</gene>
<protein>
    <submittedName>
        <fullName evidence="3">Uncharacterized protein</fullName>
    </submittedName>
</protein>
<sequence>MLSRLHTSLLSSLILVGAACGDDGNTSATETSTSTTETPTSTDPTTTTTTTDDPTTTTTIDETTTTTSTDPTTTDPTTSTTTGVMPGDCAAPADDADEDGDAIANKDDNCRCDANPNQLDFDGNSVGNVCDEPLKFTIADGAPPEFNALQSQATASQFIAMCQFPVTLVATGGQIEVTLDDVGTGRVFAASVNMADTPQLECDIPLIVNVKLVIKSLVITGPEPFAVTFPFTVPDHDSGTITGLMSAIHNIVVNAILDVQESSNEGIAMPGESPLMDVPGSFPAGTVTVDNATGQVTVDFDDDGHTVFQQETMGGLQITLSGLTGKLRLRQ</sequence>
<evidence type="ECO:0000313" key="4">
    <source>
        <dbReference type="Proteomes" id="UP001221686"/>
    </source>
</evidence>
<feature type="region of interest" description="Disordered" evidence="1">
    <location>
        <begin position="24"/>
        <end position="102"/>
    </location>
</feature>
<dbReference type="PROSITE" id="PS51257">
    <property type="entry name" value="PROKAR_LIPOPROTEIN"/>
    <property type="match status" value="1"/>
</dbReference>
<feature type="compositionally biased region" description="Low complexity" evidence="1">
    <location>
        <begin position="26"/>
        <end position="93"/>
    </location>
</feature>
<keyword evidence="4" id="KW-1185">Reference proteome</keyword>
<proteinExistence type="predicted"/>
<accession>A0ABT5E6L7</accession>
<name>A0ABT5E6L7_9BACT</name>
<dbReference type="Proteomes" id="UP001221686">
    <property type="component" value="Unassembled WGS sequence"/>
</dbReference>
<feature type="chain" id="PRO_5046862294" evidence="2">
    <location>
        <begin position="22"/>
        <end position="331"/>
    </location>
</feature>
<evidence type="ECO:0000313" key="3">
    <source>
        <dbReference type="EMBL" id="MDC0720984.1"/>
    </source>
</evidence>
<evidence type="ECO:0000256" key="1">
    <source>
        <dbReference type="SAM" id="MobiDB-lite"/>
    </source>
</evidence>